<dbReference type="STRING" id="551995.SAMN05192574_109140"/>
<dbReference type="PROSITE" id="PS50042">
    <property type="entry name" value="CNMP_BINDING_3"/>
    <property type="match status" value="1"/>
</dbReference>
<organism evidence="2 3">
    <name type="scientific">Mucilaginibacter gossypiicola</name>
    <dbReference type="NCBI Taxonomy" id="551995"/>
    <lineage>
        <taxon>Bacteria</taxon>
        <taxon>Pseudomonadati</taxon>
        <taxon>Bacteroidota</taxon>
        <taxon>Sphingobacteriia</taxon>
        <taxon>Sphingobacteriales</taxon>
        <taxon>Sphingobacteriaceae</taxon>
        <taxon>Mucilaginibacter</taxon>
    </lineage>
</organism>
<evidence type="ECO:0000259" key="1">
    <source>
        <dbReference type="PROSITE" id="PS50042"/>
    </source>
</evidence>
<dbReference type="Pfam" id="PF00027">
    <property type="entry name" value="cNMP_binding"/>
    <property type="match status" value="1"/>
</dbReference>
<dbReference type="Proteomes" id="UP000198942">
    <property type="component" value="Unassembled WGS sequence"/>
</dbReference>
<gene>
    <name evidence="2" type="ORF">SAMN05192574_109140</name>
</gene>
<keyword evidence="3" id="KW-1185">Reference proteome</keyword>
<dbReference type="CDD" id="cd00038">
    <property type="entry name" value="CAP_ED"/>
    <property type="match status" value="1"/>
</dbReference>
<dbReference type="GO" id="GO:0016301">
    <property type="term" value="F:kinase activity"/>
    <property type="evidence" value="ECO:0007669"/>
    <property type="project" value="UniProtKB-KW"/>
</dbReference>
<keyword evidence="2" id="KW-0418">Kinase</keyword>
<dbReference type="RefSeq" id="WP_091216695.1">
    <property type="nucleotide sequence ID" value="NZ_FOCL01000009.1"/>
</dbReference>
<protein>
    <submittedName>
        <fullName evidence="2">cAMP-binding domain of CRP or a regulatory subunit of cAMP-dependent protein kinases</fullName>
    </submittedName>
</protein>
<dbReference type="InterPro" id="IPR000595">
    <property type="entry name" value="cNMP-bd_dom"/>
</dbReference>
<name>A0A1H8QU37_9SPHI</name>
<keyword evidence="2" id="KW-0808">Transferase</keyword>
<evidence type="ECO:0000313" key="3">
    <source>
        <dbReference type="Proteomes" id="UP000198942"/>
    </source>
</evidence>
<dbReference type="OrthoDB" id="663011at2"/>
<accession>A0A1H8QU37</accession>
<reference evidence="3" key="1">
    <citation type="submission" date="2016-10" db="EMBL/GenBank/DDBJ databases">
        <authorList>
            <person name="Varghese N."/>
            <person name="Submissions S."/>
        </authorList>
    </citation>
    <scope>NUCLEOTIDE SEQUENCE [LARGE SCALE GENOMIC DNA]</scope>
    <source>
        <strain evidence="3">Gh-48</strain>
    </source>
</reference>
<dbReference type="AlphaFoldDB" id="A0A1H8QU37"/>
<dbReference type="InterPro" id="IPR014710">
    <property type="entry name" value="RmlC-like_jellyroll"/>
</dbReference>
<proteinExistence type="predicted"/>
<dbReference type="EMBL" id="FOCL01000009">
    <property type="protein sequence ID" value="SEO57438.1"/>
    <property type="molecule type" value="Genomic_DNA"/>
</dbReference>
<sequence length="191" mass="22214">MELLIEKIKTYVPLSVDDESIARTLFHKKALKKGEHLLKAGDVCRYIFFIETGLVRYYINNDGVEQTNYFNKENEFVCDYMSFLPQTPSYVNIQTLEDTTIWVISYVGIQQFYKEVTAGERFGRLAIEQVFVSVISQIGSLYTDLPETRYTKFLSDYADIAQRIPQYYIASYVGIKPQSLSRIRKRISGKH</sequence>
<feature type="domain" description="Cyclic nucleotide-binding" evidence="1">
    <location>
        <begin position="21"/>
        <end position="112"/>
    </location>
</feature>
<dbReference type="SUPFAM" id="SSF51206">
    <property type="entry name" value="cAMP-binding domain-like"/>
    <property type="match status" value="1"/>
</dbReference>
<dbReference type="Gene3D" id="2.60.120.10">
    <property type="entry name" value="Jelly Rolls"/>
    <property type="match status" value="1"/>
</dbReference>
<evidence type="ECO:0000313" key="2">
    <source>
        <dbReference type="EMBL" id="SEO57438.1"/>
    </source>
</evidence>
<dbReference type="InterPro" id="IPR018490">
    <property type="entry name" value="cNMP-bd_dom_sf"/>
</dbReference>